<accession>A0A517T0Y9</accession>
<sequence length="282" mass="31446" precursor="true">MIRCLLAMTLLTTSLGAFVQAVDAGELRLSWQKRYLEISGDELPGDVIRIHYLEAYCRPGSTDQEWGKTVIPHESQLVDQADDGKRIKIRDRLADGVVVEHLIEAAGQEVSFTVTATNPTDQPSLAHWAQPCMRVDKFTGTDPKDSRLTEPPYIKKCFLMVDGKLTRLPTKPWALQARYVPGQVYAPASVDRNDVNPRPLSSVIPSSGLTGCYSADEQTLLAIAWRPYQEVFQGVITCMHSDFRIGGLKPGESKTIHGKLYVLPSDEGELLKRYQRDFPAES</sequence>
<organism evidence="2 3">
    <name type="scientific">Stieleria bergensis</name>
    <dbReference type="NCBI Taxonomy" id="2528025"/>
    <lineage>
        <taxon>Bacteria</taxon>
        <taxon>Pseudomonadati</taxon>
        <taxon>Planctomycetota</taxon>
        <taxon>Planctomycetia</taxon>
        <taxon>Pirellulales</taxon>
        <taxon>Pirellulaceae</taxon>
        <taxon>Stieleria</taxon>
    </lineage>
</organism>
<dbReference type="RefSeq" id="WP_145276507.1">
    <property type="nucleotide sequence ID" value="NZ_CP036272.1"/>
</dbReference>
<keyword evidence="3" id="KW-1185">Reference proteome</keyword>
<dbReference type="AlphaFoldDB" id="A0A517T0Y9"/>
<feature type="signal peptide" evidence="1">
    <location>
        <begin position="1"/>
        <end position="19"/>
    </location>
</feature>
<evidence type="ECO:0000256" key="1">
    <source>
        <dbReference type="SAM" id="SignalP"/>
    </source>
</evidence>
<gene>
    <name evidence="2" type="ORF">SV7mr_45720</name>
</gene>
<proteinExistence type="predicted"/>
<reference evidence="2 3" key="1">
    <citation type="submission" date="2019-02" db="EMBL/GenBank/DDBJ databases">
        <title>Deep-cultivation of Planctomycetes and their phenomic and genomic characterization uncovers novel biology.</title>
        <authorList>
            <person name="Wiegand S."/>
            <person name="Jogler M."/>
            <person name="Boedeker C."/>
            <person name="Pinto D."/>
            <person name="Vollmers J."/>
            <person name="Rivas-Marin E."/>
            <person name="Kohn T."/>
            <person name="Peeters S.H."/>
            <person name="Heuer A."/>
            <person name="Rast P."/>
            <person name="Oberbeckmann S."/>
            <person name="Bunk B."/>
            <person name="Jeske O."/>
            <person name="Meyerdierks A."/>
            <person name="Storesund J.E."/>
            <person name="Kallscheuer N."/>
            <person name="Luecker S."/>
            <person name="Lage O.M."/>
            <person name="Pohl T."/>
            <person name="Merkel B.J."/>
            <person name="Hornburger P."/>
            <person name="Mueller R.-W."/>
            <person name="Bruemmer F."/>
            <person name="Labrenz M."/>
            <person name="Spormann A.M."/>
            <person name="Op den Camp H."/>
            <person name="Overmann J."/>
            <person name="Amann R."/>
            <person name="Jetten M.S.M."/>
            <person name="Mascher T."/>
            <person name="Medema M.H."/>
            <person name="Devos D.P."/>
            <person name="Kaster A.-K."/>
            <person name="Ovreas L."/>
            <person name="Rohde M."/>
            <person name="Galperin M.Y."/>
            <person name="Jogler C."/>
        </authorList>
    </citation>
    <scope>NUCLEOTIDE SEQUENCE [LARGE SCALE GENOMIC DNA]</scope>
    <source>
        <strain evidence="2 3">SV_7m_r</strain>
    </source>
</reference>
<dbReference type="EMBL" id="CP036272">
    <property type="protein sequence ID" value="QDT62030.1"/>
    <property type="molecule type" value="Genomic_DNA"/>
</dbReference>
<evidence type="ECO:0000313" key="3">
    <source>
        <dbReference type="Proteomes" id="UP000315003"/>
    </source>
</evidence>
<dbReference type="OrthoDB" id="265387at2"/>
<keyword evidence="1" id="KW-0732">Signal</keyword>
<evidence type="ECO:0000313" key="2">
    <source>
        <dbReference type="EMBL" id="QDT62030.1"/>
    </source>
</evidence>
<feature type="chain" id="PRO_5021958254" evidence="1">
    <location>
        <begin position="20"/>
        <end position="282"/>
    </location>
</feature>
<name>A0A517T0Y9_9BACT</name>
<dbReference type="Proteomes" id="UP000315003">
    <property type="component" value="Chromosome"/>
</dbReference>
<protein>
    <submittedName>
        <fullName evidence="2">Uncharacterized protein</fullName>
    </submittedName>
</protein>